<dbReference type="Gene3D" id="3.30.530.20">
    <property type="match status" value="1"/>
</dbReference>
<comment type="caution">
    <text evidence="2">The sequence shown here is derived from an EMBL/GenBank/DDBJ whole genome shotgun (WGS) entry which is preliminary data.</text>
</comment>
<accession>A0ABW2RHI7</accession>
<organism evidence="2 3">
    <name type="scientific">Laceyella putida</name>
    <dbReference type="NCBI Taxonomy" id="110101"/>
    <lineage>
        <taxon>Bacteria</taxon>
        <taxon>Bacillati</taxon>
        <taxon>Bacillota</taxon>
        <taxon>Bacilli</taxon>
        <taxon>Bacillales</taxon>
        <taxon>Thermoactinomycetaceae</taxon>
        <taxon>Laceyella</taxon>
    </lineage>
</organism>
<dbReference type="Proteomes" id="UP001596500">
    <property type="component" value="Unassembled WGS sequence"/>
</dbReference>
<sequence length="159" mass="18239">MPVIKIECYINAPIETCFDLARSIDVHMQSVFHTEEKAVAGVTTGLIGLRQSVTWEAVHFGVKQRLTSKITEFDPPKYFVDEMVSGAFKRFRHEHIFLECGNGTKMIDIFDYTSPLGWLGNIADKLFLAKYMERLLSQRNQYIKIIAENEGDCHFKMNG</sequence>
<keyword evidence="3" id="KW-1185">Reference proteome</keyword>
<reference evidence="3" key="1">
    <citation type="journal article" date="2019" name="Int. J. Syst. Evol. Microbiol.">
        <title>The Global Catalogue of Microorganisms (GCM) 10K type strain sequencing project: providing services to taxonomists for standard genome sequencing and annotation.</title>
        <authorList>
            <consortium name="The Broad Institute Genomics Platform"/>
            <consortium name="The Broad Institute Genome Sequencing Center for Infectious Disease"/>
            <person name="Wu L."/>
            <person name="Ma J."/>
        </authorList>
    </citation>
    <scope>NUCLEOTIDE SEQUENCE [LARGE SCALE GENOMIC DNA]</scope>
    <source>
        <strain evidence="3">CGMCC 1.12942</strain>
    </source>
</reference>
<evidence type="ECO:0000313" key="3">
    <source>
        <dbReference type="Proteomes" id="UP001596500"/>
    </source>
</evidence>
<name>A0ABW2RHI7_9BACL</name>
<gene>
    <name evidence="2" type="ORF">ACFQNG_04570</name>
</gene>
<dbReference type="CDD" id="cd07820">
    <property type="entry name" value="SRPBCC_3"/>
    <property type="match status" value="1"/>
</dbReference>
<dbReference type="InterPro" id="IPR023393">
    <property type="entry name" value="START-like_dom_sf"/>
</dbReference>
<feature type="domain" description="Coenzyme Q-binding protein COQ10 START" evidence="1">
    <location>
        <begin position="51"/>
        <end position="118"/>
    </location>
</feature>
<evidence type="ECO:0000313" key="2">
    <source>
        <dbReference type="EMBL" id="MFC7440426.1"/>
    </source>
</evidence>
<dbReference type="Pfam" id="PF03364">
    <property type="entry name" value="Polyketide_cyc"/>
    <property type="match status" value="1"/>
</dbReference>
<proteinExistence type="predicted"/>
<evidence type="ECO:0000259" key="1">
    <source>
        <dbReference type="Pfam" id="PF03364"/>
    </source>
</evidence>
<dbReference type="InterPro" id="IPR005031">
    <property type="entry name" value="COQ10_START"/>
</dbReference>
<protein>
    <submittedName>
        <fullName evidence="2">SRPBCC family protein</fullName>
    </submittedName>
</protein>
<dbReference type="RefSeq" id="WP_379863683.1">
    <property type="nucleotide sequence ID" value="NZ_JBHTBW010000011.1"/>
</dbReference>
<dbReference type="SUPFAM" id="SSF55961">
    <property type="entry name" value="Bet v1-like"/>
    <property type="match status" value="1"/>
</dbReference>
<dbReference type="EMBL" id="JBHTBW010000011">
    <property type="protein sequence ID" value="MFC7440426.1"/>
    <property type="molecule type" value="Genomic_DNA"/>
</dbReference>